<name>A0A0D0EBF5_9AGAM</name>
<feature type="region of interest" description="Disordered" evidence="2">
    <location>
        <begin position="557"/>
        <end position="662"/>
    </location>
</feature>
<evidence type="ECO:0000313" key="4">
    <source>
        <dbReference type="Proteomes" id="UP000054538"/>
    </source>
</evidence>
<reference evidence="3 4" key="1">
    <citation type="submission" date="2014-04" db="EMBL/GenBank/DDBJ databases">
        <authorList>
            <consortium name="DOE Joint Genome Institute"/>
            <person name="Kuo A."/>
            <person name="Kohler A."/>
            <person name="Jargeat P."/>
            <person name="Nagy L.G."/>
            <person name="Floudas D."/>
            <person name="Copeland A."/>
            <person name="Barry K.W."/>
            <person name="Cichocki N."/>
            <person name="Veneault-Fourrey C."/>
            <person name="LaButti K."/>
            <person name="Lindquist E.A."/>
            <person name="Lipzen A."/>
            <person name="Lundell T."/>
            <person name="Morin E."/>
            <person name="Murat C."/>
            <person name="Sun H."/>
            <person name="Tunlid A."/>
            <person name="Henrissat B."/>
            <person name="Grigoriev I.V."/>
            <person name="Hibbett D.S."/>
            <person name="Martin F."/>
            <person name="Nordberg H.P."/>
            <person name="Cantor M.N."/>
            <person name="Hua S.X."/>
        </authorList>
    </citation>
    <scope>NUCLEOTIDE SEQUENCE [LARGE SCALE GENOMIC DNA]</scope>
    <source>
        <strain evidence="3 4">Ve08.2h10</strain>
    </source>
</reference>
<feature type="coiled-coil region" evidence="1">
    <location>
        <begin position="120"/>
        <end position="147"/>
    </location>
</feature>
<sequence length="662" mass="71135">MSVSPQPASATITSHVQIPSASPFINHNSVTSPPLQSPSGSASAQSNAQLAQLLSASYRESEGLRKDLATTRKRLEKAERLLASYSAAAASALGSSPPNTNNGNGNSPTHPISEQVHRVIAECEARADRAEHARDEADARRRVLTEAWEELNRYLQVIEIRAVDARAGFARLVAEGGGQLVLTPIPILGQQQPVHTPSAPSPAIMLVPPSTSHHRSHRHSNSLHGISALPPPPNPTPSRVRPRSGSFDDPSYLGAPVQPPAKRSRHDREYDHRSHLSHVRGRPLDIDTHPGSQRSHLPSPHLTLQPHPAATQHPNSHSHSRSSSRSSQRSLSIDEMLLEASGEPQSPRSVIAHHQHAQHSQHSQPLSNPRGLVGHVSTLPIGPLDQPGEQRTYQTHIFAPPVTGAPTKKGKPGSGGFVNGPPALPTPPSTSSAAPPPQTPTAPLPQSAPSSVAPAVPHHVSYPPTNNIGQRICRQCGLAGRYKDGKCVEKWGPGPEGPGTVCDRCRKKMKRVERRGTMESQNQSQSHINQQANQGIIGVLAHAHSMPVHGSRVTRTDTVPANVGVGPGGTQLIGHPSQMNTHSFVSKDRRDRDRGERNDRGQMSSLAPAPTHPSRSGDSQRERTREPPSPPAIATLQTEEEEPHRRGSADRVRRPISSGKIH</sequence>
<protein>
    <submittedName>
        <fullName evidence="3">Uncharacterized protein</fullName>
    </submittedName>
</protein>
<dbReference type="OrthoDB" id="2162994at2759"/>
<feature type="compositionally biased region" description="Low complexity" evidence="2">
    <location>
        <begin position="32"/>
        <end position="48"/>
    </location>
</feature>
<gene>
    <name evidence="3" type="ORF">PAXRUDRAFT_214371</name>
</gene>
<dbReference type="InParanoid" id="A0A0D0EBF5"/>
<feature type="region of interest" description="Disordered" evidence="2">
    <location>
        <begin position="401"/>
        <end position="464"/>
    </location>
</feature>
<feature type="compositionally biased region" description="Polar residues" evidence="2">
    <location>
        <begin position="1"/>
        <end position="31"/>
    </location>
</feature>
<evidence type="ECO:0000256" key="2">
    <source>
        <dbReference type="SAM" id="MobiDB-lite"/>
    </source>
</evidence>
<evidence type="ECO:0000313" key="3">
    <source>
        <dbReference type="EMBL" id="KIK97530.1"/>
    </source>
</evidence>
<feature type="compositionally biased region" description="Basic residues" evidence="2">
    <location>
        <begin position="212"/>
        <end position="221"/>
    </location>
</feature>
<organism evidence="3 4">
    <name type="scientific">Paxillus rubicundulus Ve08.2h10</name>
    <dbReference type="NCBI Taxonomy" id="930991"/>
    <lineage>
        <taxon>Eukaryota</taxon>
        <taxon>Fungi</taxon>
        <taxon>Dikarya</taxon>
        <taxon>Basidiomycota</taxon>
        <taxon>Agaricomycotina</taxon>
        <taxon>Agaricomycetes</taxon>
        <taxon>Agaricomycetidae</taxon>
        <taxon>Boletales</taxon>
        <taxon>Paxilineae</taxon>
        <taxon>Paxillaceae</taxon>
        <taxon>Paxillus</taxon>
    </lineage>
</organism>
<feature type="compositionally biased region" description="Low complexity" evidence="2">
    <location>
        <begin position="91"/>
        <end position="109"/>
    </location>
</feature>
<dbReference type="STRING" id="930991.A0A0D0EBF5"/>
<feature type="region of interest" description="Disordered" evidence="2">
    <location>
        <begin position="192"/>
        <end position="389"/>
    </location>
</feature>
<dbReference type="EMBL" id="KN824931">
    <property type="protein sequence ID" value="KIK97530.1"/>
    <property type="molecule type" value="Genomic_DNA"/>
</dbReference>
<reference evidence="4" key="2">
    <citation type="submission" date="2015-01" db="EMBL/GenBank/DDBJ databases">
        <title>Evolutionary Origins and Diversification of the Mycorrhizal Mutualists.</title>
        <authorList>
            <consortium name="DOE Joint Genome Institute"/>
            <consortium name="Mycorrhizal Genomics Consortium"/>
            <person name="Kohler A."/>
            <person name="Kuo A."/>
            <person name="Nagy L.G."/>
            <person name="Floudas D."/>
            <person name="Copeland A."/>
            <person name="Barry K.W."/>
            <person name="Cichocki N."/>
            <person name="Veneault-Fourrey C."/>
            <person name="LaButti K."/>
            <person name="Lindquist E.A."/>
            <person name="Lipzen A."/>
            <person name="Lundell T."/>
            <person name="Morin E."/>
            <person name="Murat C."/>
            <person name="Riley R."/>
            <person name="Ohm R."/>
            <person name="Sun H."/>
            <person name="Tunlid A."/>
            <person name="Henrissat B."/>
            <person name="Grigoriev I.V."/>
            <person name="Hibbett D.S."/>
            <person name="Martin F."/>
        </authorList>
    </citation>
    <scope>NUCLEOTIDE SEQUENCE [LARGE SCALE GENOMIC DNA]</scope>
    <source>
        <strain evidence="4">Ve08.2h10</strain>
    </source>
</reference>
<feature type="coiled-coil region" evidence="1">
    <location>
        <begin position="61"/>
        <end position="88"/>
    </location>
</feature>
<feature type="compositionally biased region" description="Basic and acidic residues" evidence="2">
    <location>
        <begin position="585"/>
        <end position="600"/>
    </location>
</feature>
<feature type="region of interest" description="Disordered" evidence="2">
    <location>
        <begin position="91"/>
        <end position="111"/>
    </location>
</feature>
<feature type="compositionally biased region" description="Pro residues" evidence="2">
    <location>
        <begin position="422"/>
        <end position="443"/>
    </location>
</feature>
<feature type="region of interest" description="Disordered" evidence="2">
    <location>
        <begin position="1"/>
        <end position="48"/>
    </location>
</feature>
<dbReference type="AlphaFoldDB" id="A0A0D0EBF5"/>
<keyword evidence="4" id="KW-1185">Reference proteome</keyword>
<dbReference type="HOGENOM" id="CLU_024209_0_0_1"/>
<dbReference type="Proteomes" id="UP000054538">
    <property type="component" value="Unassembled WGS sequence"/>
</dbReference>
<evidence type="ECO:0000256" key="1">
    <source>
        <dbReference type="SAM" id="Coils"/>
    </source>
</evidence>
<keyword evidence="1" id="KW-0175">Coiled coil</keyword>
<accession>A0A0D0EBF5</accession>
<feature type="compositionally biased region" description="Basic and acidic residues" evidence="2">
    <location>
        <begin position="642"/>
        <end position="653"/>
    </location>
</feature>
<proteinExistence type="predicted"/>